<organism evidence="1 2">
    <name type="scientific">Klebsiella phage vB_KpnP_MUC100</name>
    <dbReference type="NCBI Taxonomy" id="3065244"/>
    <lineage>
        <taxon>Viruses</taxon>
        <taxon>Duplodnaviria</taxon>
        <taxon>Heunggongvirae</taxon>
        <taxon>Uroviricota</taxon>
        <taxon>Caudoviricetes</taxon>
        <taxon>Autographivirales</taxon>
        <taxon>Autotranscriptaviridae</taxon>
        <taxon>Studiervirinae</taxon>
        <taxon>Przondovirus</taxon>
        <taxon>Przondovirus MUC100</taxon>
    </lineage>
</organism>
<evidence type="ECO:0000313" key="2">
    <source>
        <dbReference type="Proteomes" id="UP001305500"/>
    </source>
</evidence>
<dbReference type="Proteomes" id="UP001305500">
    <property type="component" value="Segment"/>
</dbReference>
<gene>
    <name evidence="1" type="ORF">vBKpnPMUC100_046</name>
</gene>
<dbReference type="EMBL" id="OQ921101">
    <property type="protein sequence ID" value="WOZ56296.1"/>
    <property type="molecule type" value="Genomic_DNA"/>
</dbReference>
<evidence type="ECO:0000313" key="1">
    <source>
        <dbReference type="EMBL" id="WOZ56296.1"/>
    </source>
</evidence>
<name>A0AAX4G491_9CAUD</name>
<protein>
    <submittedName>
        <fullName evidence="1">Uncharacterized protein</fullName>
    </submittedName>
</protein>
<reference evidence="1 2" key="1">
    <citation type="submission" date="2023-05" db="EMBL/GenBank/DDBJ databases">
        <title>Genome sequence of Klebsiella pneumoniae phages.</title>
        <authorList>
            <person name="Hammerl J.A."/>
            <person name="Filippov A.A."/>
            <person name="Swierczewski B.E."/>
            <person name="Bugert J.J."/>
        </authorList>
    </citation>
    <scope>NUCLEOTIDE SEQUENCE [LARGE SCALE GENOMIC DNA]</scope>
</reference>
<proteinExistence type="predicted"/>
<keyword evidence="2" id="KW-1185">Reference proteome</keyword>
<sequence>MHISQFKLLVIPPVPSSSPKVTIGHPLTFG</sequence>
<accession>A0AAX4G491</accession>